<organism evidence="1 2">
    <name type="scientific">Mariniblastus fucicola</name>
    <dbReference type="NCBI Taxonomy" id="980251"/>
    <lineage>
        <taxon>Bacteria</taxon>
        <taxon>Pseudomonadati</taxon>
        <taxon>Planctomycetota</taxon>
        <taxon>Planctomycetia</taxon>
        <taxon>Pirellulales</taxon>
        <taxon>Pirellulaceae</taxon>
        <taxon>Mariniblastus</taxon>
    </lineage>
</organism>
<dbReference type="AlphaFoldDB" id="A0A5B9PEY1"/>
<name>A0A5B9PEY1_9BACT</name>
<accession>A0A5B9PEY1</accession>
<dbReference type="STRING" id="980251.GCA_001642875_04295"/>
<protein>
    <submittedName>
        <fullName evidence="1">Uncharacterized protein</fullName>
    </submittedName>
</protein>
<dbReference type="Proteomes" id="UP000322214">
    <property type="component" value="Chromosome"/>
</dbReference>
<dbReference type="KEGG" id="mff:MFFC18_36570"/>
<dbReference type="RefSeq" id="WP_075086147.1">
    <property type="nucleotide sequence ID" value="NZ_CP042912.1"/>
</dbReference>
<gene>
    <name evidence="1" type="ORF">MFFC18_36570</name>
</gene>
<keyword evidence="2" id="KW-1185">Reference proteome</keyword>
<dbReference type="EMBL" id="CP042912">
    <property type="protein sequence ID" value="QEG23755.1"/>
    <property type="molecule type" value="Genomic_DNA"/>
</dbReference>
<evidence type="ECO:0000313" key="1">
    <source>
        <dbReference type="EMBL" id="QEG23755.1"/>
    </source>
</evidence>
<reference evidence="1 2" key="1">
    <citation type="submission" date="2019-08" db="EMBL/GenBank/DDBJ databases">
        <title>Deep-cultivation of Planctomycetes and their phenomic and genomic characterization uncovers novel biology.</title>
        <authorList>
            <person name="Wiegand S."/>
            <person name="Jogler M."/>
            <person name="Boedeker C."/>
            <person name="Pinto D."/>
            <person name="Vollmers J."/>
            <person name="Rivas-Marin E."/>
            <person name="Kohn T."/>
            <person name="Peeters S.H."/>
            <person name="Heuer A."/>
            <person name="Rast P."/>
            <person name="Oberbeckmann S."/>
            <person name="Bunk B."/>
            <person name="Jeske O."/>
            <person name="Meyerdierks A."/>
            <person name="Storesund J.E."/>
            <person name="Kallscheuer N."/>
            <person name="Luecker S."/>
            <person name="Lage O.M."/>
            <person name="Pohl T."/>
            <person name="Merkel B.J."/>
            <person name="Hornburger P."/>
            <person name="Mueller R.-W."/>
            <person name="Bruemmer F."/>
            <person name="Labrenz M."/>
            <person name="Spormann A.M."/>
            <person name="Op den Camp H."/>
            <person name="Overmann J."/>
            <person name="Amann R."/>
            <person name="Jetten M.S.M."/>
            <person name="Mascher T."/>
            <person name="Medema M.H."/>
            <person name="Devos D.P."/>
            <person name="Kaster A.-K."/>
            <person name="Ovreas L."/>
            <person name="Rohde M."/>
            <person name="Galperin M.Y."/>
            <person name="Jogler C."/>
        </authorList>
    </citation>
    <scope>NUCLEOTIDE SEQUENCE [LARGE SCALE GENOMIC DNA]</scope>
    <source>
        <strain evidence="1 2">FC18</strain>
    </source>
</reference>
<evidence type="ECO:0000313" key="2">
    <source>
        <dbReference type="Proteomes" id="UP000322214"/>
    </source>
</evidence>
<proteinExistence type="predicted"/>
<sequence>MTRPSIPPSGECKQDPDREQCPLVCKYNHYESEEDDLTIDAWELKCLECGWRDTIGTRSDEPDPDAKPDFDPTVCPFCKVSGLKPGKNPCADCVSDQPG</sequence>
<dbReference type="OrthoDB" id="285615at2"/>